<reference evidence="2 3" key="1">
    <citation type="submission" date="2019-08" db="EMBL/GenBank/DDBJ databases">
        <authorList>
            <person name="Shi S."/>
        </authorList>
    </citation>
    <scope>NUCLEOTIDE SEQUENCE [LARGE SCALE GENOMIC DNA]</scope>
    <source>
        <strain evidence="2 3">GY10130</strain>
    </source>
</reference>
<dbReference type="RefSeq" id="WP_147923338.1">
    <property type="nucleotide sequence ID" value="NZ_VRTY01000091.1"/>
</dbReference>
<dbReference type="InterPro" id="IPR000782">
    <property type="entry name" value="FAS1_domain"/>
</dbReference>
<dbReference type="InterPro" id="IPR036378">
    <property type="entry name" value="FAS1_dom_sf"/>
</dbReference>
<dbReference type="AlphaFoldDB" id="A0A5C8J8J0"/>
<keyword evidence="3" id="KW-1185">Reference proteome</keyword>
<dbReference type="Gene3D" id="2.30.180.10">
    <property type="entry name" value="FAS1 domain"/>
    <property type="match status" value="1"/>
</dbReference>
<dbReference type="OrthoDB" id="894106at2"/>
<evidence type="ECO:0000259" key="1">
    <source>
        <dbReference type="PROSITE" id="PS50213"/>
    </source>
</evidence>
<gene>
    <name evidence="2" type="ORF">FVR03_18915</name>
</gene>
<accession>A0A5C8J8J0</accession>
<dbReference type="Proteomes" id="UP000321926">
    <property type="component" value="Unassembled WGS sequence"/>
</dbReference>
<dbReference type="EMBL" id="VRTY01000091">
    <property type="protein sequence ID" value="TXK33732.1"/>
    <property type="molecule type" value="Genomic_DNA"/>
</dbReference>
<dbReference type="PROSITE" id="PS50213">
    <property type="entry name" value="FAS1"/>
    <property type="match status" value="1"/>
</dbReference>
<evidence type="ECO:0000313" key="3">
    <source>
        <dbReference type="Proteomes" id="UP000321926"/>
    </source>
</evidence>
<evidence type="ECO:0000313" key="2">
    <source>
        <dbReference type="EMBL" id="TXK33732.1"/>
    </source>
</evidence>
<feature type="domain" description="FAS1" evidence="1">
    <location>
        <begin position="36"/>
        <end position="158"/>
    </location>
</feature>
<comment type="caution">
    <text evidence="2">The sequence shown here is derived from an EMBL/GenBank/DDBJ whole genome shotgun (WGS) entry which is preliminary data.</text>
</comment>
<name>A0A5C8J8J0_9BACT</name>
<dbReference type="Pfam" id="PF02469">
    <property type="entry name" value="Fasciclin"/>
    <property type="match status" value="1"/>
</dbReference>
<sequence length="160" mass="17616">MQKFYRHIVFTPVLILLFLVNTTPLNAQEAAAIPVQRLTLLQYIIDDNRPVLVSLLTKAGLVPMLSGDEAYTLLAPPEKDLEALKEESPEKLKQILSGYILKGAHLEKDLKDGSQIKVISGNSLTVCRKRGTLINGVRISAADNNVRNGVVHSLDNVLSF</sequence>
<dbReference type="SMART" id="SM00554">
    <property type="entry name" value="FAS1"/>
    <property type="match status" value="1"/>
</dbReference>
<proteinExistence type="predicted"/>
<protein>
    <submittedName>
        <fullName evidence="2">Fasciclin domain-containing protein</fullName>
    </submittedName>
</protein>
<organism evidence="2 3">
    <name type="scientific">Pontibacter qinzhouensis</name>
    <dbReference type="NCBI Taxonomy" id="2603253"/>
    <lineage>
        <taxon>Bacteria</taxon>
        <taxon>Pseudomonadati</taxon>
        <taxon>Bacteroidota</taxon>
        <taxon>Cytophagia</taxon>
        <taxon>Cytophagales</taxon>
        <taxon>Hymenobacteraceae</taxon>
        <taxon>Pontibacter</taxon>
    </lineage>
</organism>
<dbReference type="SUPFAM" id="SSF82153">
    <property type="entry name" value="FAS1 domain"/>
    <property type="match status" value="1"/>
</dbReference>